<accession>A0A917DQ46</accession>
<proteinExistence type="predicted"/>
<evidence type="ECO:0000313" key="1">
    <source>
        <dbReference type="EMBL" id="GGD55725.1"/>
    </source>
</evidence>
<keyword evidence="2" id="KW-1185">Reference proteome</keyword>
<dbReference type="RefSeq" id="WP_188990002.1">
    <property type="nucleotide sequence ID" value="NZ_BMHP01000001.1"/>
</dbReference>
<dbReference type="Proteomes" id="UP000612456">
    <property type="component" value="Unassembled WGS sequence"/>
</dbReference>
<dbReference type="EMBL" id="BMHP01000001">
    <property type="protein sequence ID" value="GGD55725.1"/>
    <property type="molecule type" value="Genomic_DNA"/>
</dbReference>
<dbReference type="AlphaFoldDB" id="A0A917DQ46"/>
<reference evidence="1" key="1">
    <citation type="journal article" date="2014" name="Int. J. Syst. Evol. Microbiol.">
        <title>Complete genome sequence of Corynebacterium casei LMG S-19264T (=DSM 44701T), isolated from a smear-ripened cheese.</title>
        <authorList>
            <consortium name="US DOE Joint Genome Institute (JGI-PGF)"/>
            <person name="Walter F."/>
            <person name="Albersmeier A."/>
            <person name="Kalinowski J."/>
            <person name="Ruckert C."/>
        </authorList>
    </citation>
    <scope>NUCLEOTIDE SEQUENCE</scope>
    <source>
        <strain evidence="1">CGMCC 1.15178</strain>
    </source>
</reference>
<gene>
    <name evidence="1" type="ORF">GCM10010911_11780</name>
</gene>
<name>A0A917DQ46_9BACL</name>
<protein>
    <submittedName>
        <fullName evidence="1">Uncharacterized protein</fullName>
    </submittedName>
</protein>
<reference evidence="1" key="2">
    <citation type="submission" date="2020-09" db="EMBL/GenBank/DDBJ databases">
        <authorList>
            <person name="Sun Q."/>
            <person name="Zhou Y."/>
        </authorList>
    </citation>
    <scope>NUCLEOTIDE SEQUENCE</scope>
    <source>
        <strain evidence="1">CGMCC 1.15178</strain>
    </source>
</reference>
<organism evidence="1 2">
    <name type="scientific">Paenibacillus nasutitermitis</name>
    <dbReference type="NCBI Taxonomy" id="1652958"/>
    <lineage>
        <taxon>Bacteria</taxon>
        <taxon>Bacillati</taxon>
        <taxon>Bacillota</taxon>
        <taxon>Bacilli</taxon>
        <taxon>Bacillales</taxon>
        <taxon>Paenibacillaceae</taxon>
        <taxon>Paenibacillus</taxon>
    </lineage>
</organism>
<sequence length="49" mass="5734">MNAGNNNKKLRESFEQAANIYQQARPDYPEELRNTNYGICTDKQEPFIL</sequence>
<comment type="caution">
    <text evidence="1">The sequence shown here is derived from an EMBL/GenBank/DDBJ whole genome shotgun (WGS) entry which is preliminary data.</text>
</comment>
<evidence type="ECO:0000313" key="2">
    <source>
        <dbReference type="Proteomes" id="UP000612456"/>
    </source>
</evidence>